<dbReference type="EMBL" id="JARRTL010000008">
    <property type="protein sequence ID" value="MEC0484892.1"/>
    <property type="molecule type" value="Genomic_DNA"/>
</dbReference>
<feature type="region of interest" description="Disordered" evidence="1">
    <location>
        <begin position="242"/>
        <end position="264"/>
    </location>
</feature>
<evidence type="ECO:0000313" key="3">
    <source>
        <dbReference type="EMBL" id="KRT95110.1"/>
    </source>
</evidence>
<dbReference type="EMBL" id="LECW02000004">
    <property type="protein sequence ID" value="KRT95110.1"/>
    <property type="molecule type" value="Genomic_DNA"/>
</dbReference>
<evidence type="ECO:0000313" key="6">
    <source>
        <dbReference type="Proteomes" id="UP001341297"/>
    </source>
</evidence>
<evidence type="ECO:0000313" key="4">
    <source>
        <dbReference type="EMBL" id="MEC0484892.1"/>
    </source>
</evidence>
<name>A0A0T6BV76_9BACI</name>
<dbReference type="RefSeq" id="WP_048356541.1">
    <property type="nucleotide sequence ID" value="NZ_CP023481.1"/>
</dbReference>
<feature type="chain" id="PRO_5013467884" evidence="2">
    <location>
        <begin position="28"/>
        <end position="264"/>
    </location>
</feature>
<keyword evidence="6" id="KW-1185">Reference proteome</keyword>
<dbReference type="Pfam" id="PF12389">
    <property type="entry name" value="Peptidase_M73"/>
    <property type="match status" value="1"/>
</dbReference>
<dbReference type="STRING" id="1664069.BGLY_2914"/>
<evidence type="ECO:0000256" key="1">
    <source>
        <dbReference type="SAM" id="MobiDB-lite"/>
    </source>
</evidence>
<keyword evidence="3" id="KW-0167">Capsid protein</keyword>
<gene>
    <name evidence="3" type="ORF">AB447_211350</name>
    <name evidence="4" type="ORF">P8828_08505</name>
</gene>
<proteinExistence type="predicted"/>
<reference evidence="4 6" key="3">
    <citation type="submission" date="2023-03" db="EMBL/GenBank/DDBJ databases">
        <title>Agriculturally important microbes genome sequencing.</title>
        <authorList>
            <person name="Dunlap C."/>
        </authorList>
    </citation>
    <scope>NUCLEOTIDE SEQUENCE [LARGE SCALE GENOMIC DNA]</scope>
    <source>
        <strain evidence="4 6">CBP-3203</strain>
    </source>
</reference>
<feature type="compositionally biased region" description="Basic and acidic residues" evidence="1">
    <location>
        <begin position="243"/>
        <end position="264"/>
    </location>
</feature>
<dbReference type="NCBIfam" id="NF046066">
    <property type="entry name" value="BioflmMtrxTasA"/>
    <property type="match status" value="1"/>
</dbReference>
<comment type="caution">
    <text evidence="3">The sequence shown here is derived from an EMBL/GenBank/DDBJ whole genome shotgun (WGS) entry which is preliminary data.</text>
</comment>
<sequence>MGTKKKIGLGVASAALGLALVGGGTWAAFNDIESTHATYAAGTLDLNAKETSARVNLSNLKPGDKFKKEFTFKNDGSLAIKEVLMQMGFSNFVDGNAKNGGKNSAEDFLKQFKVSVLTVGVEGGNGYPKNIILDSANLYDLYNMSVKKDKASMDKVKKLIEPGFLHDNGKINVATINGKTAPEYDGIPKDPYDFDKVEMVIEFVNDTTTDSNGNMVQNKYQGDSVQLDFSFEATQWNGLTIDGNKHADEKGYVKENERAHSEDK</sequence>
<dbReference type="InterPro" id="IPR023833">
    <property type="entry name" value="Signal_pept_SipW-depend-type"/>
</dbReference>
<dbReference type="Proteomes" id="UP001341297">
    <property type="component" value="Unassembled WGS sequence"/>
</dbReference>
<reference evidence="3 5" key="1">
    <citation type="journal article" date="2015" name="Int. J. Syst. Evol. Microbiol.">
        <title>Bacillus glycinifermentans sp. nov., isolated from fermented soybean paste.</title>
        <authorList>
            <person name="Kim S.J."/>
            <person name="Dunlap C.A."/>
            <person name="Kwon S.W."/>
            <person name="Rooney A.P."/>
        </authorList>
    </citation>
    <scope>NUCLEOTIDE SEQUENCE [LARGE SCALE GENOMIC DNA]</scope>
    <source>
        <strain evidence="3 5">GO-13</strain>
    </source>
</reference>
<dbReference type="NCBIfam" id="TIGR04088">
    <property type="entry name" value="cognate_SipW"/>
    <property type="match status" value="1"/>
</dbReference>
<dbReference type="AlphaFoldDB" id="A0A0T6BV76"/>
<protein>
    <submittedName>
        <fullName evidence="3">Spore coat protein</fullName>
    </submittedName>
    <submittedName>
        <fullName evidence="4">TasA family protein</fullName>
    </submittedName>
</protein>
<reference evidence="3" key="2">
    <citation type="submission" date="2015-10" db="EMBL/GenBank/DDBJ databases">
        <authorList>
            <person name="Gilbert D.G."/>
        </authorList>
    </citation>
    <scope>NUCLEOTIDE SEQUENCE</scope>
    <source>
        <strain evidence="3">GO-13</strain>
    </source>
</reference>
<dbReference type="OrthoDB" id="2660939at2"/>
<feature type="signal peptide" evidence="2">
    <location>
        <begin position="1"/>
        <end position="27"/>
    </location>
</feature>
<organism evidence="3 5">
    <name type="scientific">Bacillus glycinifermentans</name>
    <dbReference type="NCBI Taxonomy" id="1664069"/>
    <lineage>
        <taxon>Bacteria</taxon>
        <taxon>Bacillati</taxon>
        <taxon>Bacillota</taxon>
        <taxon>Bacilli</taxon>
        <taxon>Bacillales</taxon>
        <taxon>Bacillaceae</taxon>
        <taxon>Bacillus</taxon>
    </lineage>
</organism>
<dbReference type="Proteomes" id="UP000036168">
    <property type="component" value="Unassembled WGS sequence"/>
</dbReference>
<evidence type="ECO:0000256" key="2">
    <source>
        <dbReference type="SAM" id="SignalP"/>
    </source>
</evidence>
<keyword evidence="3" id="KW-0946">Virion</keyword>
<accession>A0A0T6BV76</accession>
<evidence type="ECO:0000313" key="5">
    <source>
        <dbReference type="Proteomes" id="UP000036168"/>
    </source>
</evidence>
<dbReference type="InterPro" id="IPR022121">
    <property type="entry name" value="Peptidase_M73_camelysin"/>
</dbReference>
<keyword evidence="2" id="KW-0732">Signal</keyword>